<dbReference type="Gene3D" id="1.10.1650.10">
    <property type="match status" value="1"/>
</dbReference>
<dbReference type="FunFam" id="1.10.1650.10:FF:000001">
    <property type="entry name" value="Ribosomal protein L19"/>
    <property type="match status" value="1"/>
</dbReference>
<dbReference type="OrthoDB" id="5407653at2759"/>
<dbReference type="InterPro" id="IPR035970">
    <property type="entry name" value="60S_ribosomal_eL19_sf"/>
</dbReference>
<keyword evidence="3" id="KW-0687">Ribonucleoprotein</keyword>
<dbReference type="AlphaFoldDB" id="A0A177ED46"/>
<dbReference type="GeneID" id="93646934"/>
<dbReference type="VEuPathDB" id="MicrosporidiaDB:NEDG_00584"/>
<dbReference type="Pfam" id="PF01280">
    <property type="entry name" value="Ribosomal_L19e"/>
    <property type="match status" value="1"/>
</dbReference>
<evidence type="ECO:0000256" key="2">
    <source>
        <dbReference type="ARBA" id="ARBA00022980"/>
    </source>
</evidence>
<dbReference type="HAMAP" id="MF_01475">
    <property type="entry name" value="Ribosomal_eL19"/>
    <property type="match status" value="1"/>
</dbReference>
<dbReference type="GO" id="GO:0006412">
    <property type="term" value="P:translation"/>
    <property type="evidence" value="ECO:0007669"/>
    <property type="project" value="InterPro"/>
</dbReference>
<evidence type="ECO:0000313" key="5">
    <source>
        <dbReference type="EMBL" id="OAG29451.1"/>
    </source>
</evidence>
<dbReference type="InterPro" id="IPR057260">
    <property type="entry name" value="Ribosomal_L19e_C"/>
</dbReference>
<feature type="domain" description="Large ribosomal subunit protein eL19" evidence="4">
    <location>
        <begin position="14"/>
        <end position="157"/>
    </location>
</feature>
<dbReference type="EMBL" id="LTDL01000040">
    <property type="protein sequence ID" value="OAG29451.1"/>
    <property type="molecule type" value="Genomic_DNA"/>
</dbReference>
<proteinExistence type="inferred from homology"/>
<evidence type="ECO:0000256" key="3">
    <source>
        <dbReference type="ARBA" id="ARBA00023274"/>
    </source>
</evidence>
<dbReference type="Proteomes" id="UP000185944">
    <property type="component" value="Unassembled WGS sequence"/>
</dbReference>
<dbReference type="STRING" id="1805483.A0A177ED46"/>
<dbReference type="InterPro" id="IPR057259">
    <property type="entry name" value="Ribosomal_L19e"/>
</dbReference>
<dbReference type="InterPro" id="IPR015972">
    <property type="entry name" value="Ribosomal_eL19_dom1"/>
</dbReference>
<keyword evidence="6" id="KW-1185">Reference proteome</keyword>
<organism evidence="5 6">
    <name type="scientific">Nematocida displodere</name>
    <dbReference type="NCBI Taxonomy" id="1805483"/>
    <lineage>
        <taxon>Eukaryota</taxon>
        <taxon>Fungi</taxon>
        <taxon>Fungi incertae sedis</taxon>
        <taxon>Microsporidia</taxon>
        <taxon>Nematocida</taxon>
    </lineage>
</organism>
<dbReference type="GO" id="GO:0003735">
    <property type="term" value="F:structural constituent of ribosome"/>
    <property type="evidence" value="ECO:0007669"/>
    <property type="project" value="InterPro"/>
</dbReference>
<dbReference type="PANTHER" id="PTHR10722">
    <property type="entry name" value="60S RIBOSOMAL PROTEIN L19"/>
    <property type="match status" value="1"/>
</dbReference>
<reference evidence="5 6" key="1">
    <citation type="submission" date="2016-02" db="EMBL/GenBank/DDBJ databases">
        <title>Discovery of a natural microsporidian pathogen with a broad tissue tropism in Caenorhabditis elegans.</title>
        <authorList>
            <person name="Luallen R.J."/>
            <person name="Reinke A.W."/>
            <person name="Tong L."/>
            <person name="Botts M.R."/>
            <person name="Felix M.-A."/>
            <person name="Troemel E.R."/>
        </authorList>
    </citation>
    <scope>NUCLEOTIDE SEQUENCE [LARGE SCALE GENOMIC DNA]</scope>
    <source>
        <strain evidence="5 6">JUm2807</strain>
    </source>
</reference>
<dbReference type="Pfam" id="PF25476">
    <property type="entry name" value="Ribosomal_L19e_C"/>
    <property type="match status" value="1"/>
</dbReference>
<comment type="caution">
    <text evidence="5">The sequence shown here is derived from an EMBL/GenBank/DDBJ whole genome shotgun (WGS) entry which is preliminary data.</text>
</comment>
<dbReference type="InterPro" id="IPR000196">
    <property type="entry name" value="Ribosomal_eL19_dom"/>
</dbReference>
<dbReference type="GO" id="GO:0003723">
    <property type="term" value="F:RNA binding"/>
    <property type="evidence" value="ECO:0007669"/>
    <property type="project" value="InterPro"/>
</dbReference>
<sequence length="174" mass="20484">MAAKDVKEGYTRPDLIKVRALAAKVMDCGKNKVWMDPTEATKLSEGKTHEQVQQMVEDGLIVRRPDIGQSRGRVRQYKLEKSKGRHRGLGRRKGTRNARFPERKIWMLRIRAIRKELKQLREEERIDRTVYRALYLKAKGGCFKNRKIMREYIVNEELRKKKEEMVLAQMSAAK</sequence>
<dbReference type="InterPro" id="IPR039547">
    <property type="entry name" value="Ribosomal_eL19"/>
</dbReference>
<dbReference type="NCBIfam" id="NF006343">
    <property type="entry name" value="PRK08570.1"/>
    <property type="match status" value="1"/>
</dbReference>
<accession>A0A177ED46</accession>
<dbReference type="Gene3D" id="1.10.1200.240">
    <property type="match status" value="1"/>
</dbReference>
<evidence type="ECO:0000256" key="1">
    <source>
        <dbReference type="ARBA" id="ARBA00011082"/>
    </source>
</evidence>
<protein>
    <submittedName>
        <fullName evidence="5">Large subunit ribosomal protein L19e</fullName>
    </submittedName>
</protein>
<dbReference type="SMART" id="SM01416">
    <property type="entry name" value="Ribosomal_L19e"/>
    <property type="match status" value="1"/>
</dbReference>
<dbReference type="SUPFAM" id="SSF48140">
    <property type="entry name" value="Ribosomal protein L19 (L19e)"/>
    <property type="match status" value="1"/>
</dbReference>
<dbReference type="RefSeq" id="XP_067544099.1">
    <property type="nucleotide sequence ID" value="XM_067688002.1"/>
</dbReference>
<comment type="similarity">
    <text evidence="1">Belongs to the eukaryotic ribosomal protein eL19 family.</text>
</comment>
<gene>
    <name evidence="5" type="ORF">NEDG_00584</name>
</gene>
<evidence type="ECO:0000259" key="4">
    <source>
        <dbReference type="SMART" id="SM01416"/>
    </source>
</evidence>
<evidence type="ECO:0000313" key="6">
    <source>
        <dbReference type="Proteomes" id="UP000185944"/>
    </source>
</evidence>
<keyword evidence="2 5" id="KW-0689">Ribosomal protein</keyword>
<dbReference type="GO" id="GO:0022625">
    <property type="term" value="C:cytosolic large ribosomal subunit"/>
    <property type="evidence" value="ECO:0007669"/>
    <property type="project" value="InterPro"/>
</dbReference>
<name>A0A177ED46_9MICR</name>